<keyword evidence="9" id="KW-1185">Reference proteome</keyword>
<dbReference type="InterPro" id="IPR001278">
    <property type="entry name" value="Arg-tRNA-ligase"/>
</dbReference>
<dbReference type="PANTHER" id="PTHR11956:SF5">
    <property type="entry name" value="ARGININE--TRNA LIGASE, CYTOPLASMIC"/>
    <property type="match status" value="1"/>
</dbReference>
<evidence type="ECO:0000256" key="2">
    <source>
        <dbReference type="ARBA" id="ARBA00022598"/>
    </source>
</evidence>
<accession>A0ABX1BWN4</accession>
<protein>
    <recommendedName>
        <fullName evidence="1">arginine--tRNA ligase</fullName>
        <ecNumber evidence="1">6.1.1.19</ecNumber>
    </recommendedName>
</protein>
<comment type="catalytic activity">
    <reaction evidence="5">
        <text>tRNA(Arg) + L-arginine + ATP = L-arginyl-tRNA(Arg) + AMP + diphosphate</text>
        <dbReference type="Rhea" id="RHEA:20301"/>
        <dbReference type="Rhea" id="RHEA-COMP:9658"/>
        <dbReference type="Rhea" id="RHEA-COMP:9673"/>
        <dbReference type="ChEBI" id="CHEBI:30616"/>
        <dbReference type="ChEBI" id="CHEBI:32682"/>
        <dbReference type="ChEBI" id="CHEBI:33019"/>
        <dbReference type="ChEBI" id="CHEBI:78442"/>
        <dbReference type="ChEBI" id="CHEBI:78513"/>
        <dbReference type="ChEBI" id="CHEBI:456215"/>
        <dbReference type="EC" id="6.1.1.19"/>
    </reaction>
</comment>
<dbReference type="InterPro" id="IPR008909">
    <property type="entry name" value="DALR_anticod-bd"/>
</dbReference>
<reference evidence="8 9" key="1">
    <citation type="submission" date="2020-03" db="EMBL/GenBank/DDBJ databases">
        <title>WGS of actinomycetes isolated from Thailand.</title>
        <authorList>
            <person name="Thawai C."/>
        </authorList>
    </citation>
    <scope>NUCLEOTIDE SEQUENCE [LARGE SCALE GENOMIC DNA]</scope>
    <source>
        <strain evidence="8 9">PLAI 1-29</strain>
    </source>
</reference>
<dbReference type="Gene3D" id="3.30.1360.70">
    <property type="entry name" value="Arginyl tRNA synthetase N-terminal domain"/>
    <property type="match status" value="1"/>
</dbReference>
<name>A0ABX1BWN4_9ACTN</name>
<comment type="caution">
    <text evidence="8">The sequence shown here is derived from an EMBL/GenBank/DDBJ whole genome shotgun (WGS) entry which is preliminary data.</text>
</comment>
<dbReference type="Pfam" id="PF05746">
    <property type="entry name" value="DALR_1"/>
    <property type="match status" value="1"/>
</dbReference>
<dbReference type="NCBIfam" id="NF045898">
    <property type="entry name" value="ArgS_rel_codon"/>
    <property type="match status" value="1"/>
</dbReference>
<feature type="domain" description="Arginyl tRNA synthetase N-terminal" evidence="7">
    <location>
        <begin position="4"/>
        <end position="92"/>
    </location>
</feature>
<evidence type="ECO:0000259" key="6">
    <source>
        <dbReference type="SMART" id="SM00836"/>
    </source>
</evidence>
<evidence type="ECO:0000313" key="9">
    <source>
        <dbReference type="Proteomes" id="UP000695264"/>
    </source>
</evidence>
<dbReference type="SUPFAM" id="SSF55190">
    <property type="entry name" value="Arginyl-tRNA synthetase (ArgRS), N-terminal 'additional' domain"/>
    <property type="match status" value="1"/>
</dbReference>
<evidence type="ECO:0000256" key="4">
    <source>
        <dbReference type="ARBA" id="ARBA00022840"/>
    </source>
</evidence>
<dbReference type="EMBL" id="JAATEN010000006">
    <property type="protein sequence ID" value="NJQ00823.1"/>
    <property type="molecule type" value="Genomic_DNA"/>
</dbReference>
<dbReference type="InterPro" id="IPR005148">
    <property type="entry name" value="Arg-tRNA-synth_N"/>
</dbReference>
<keyword evidence="3" id="KW-0547">Nucleotide-binding</keyword>
<dbReference type="SMART" id="SM00836">
    <property type="entry name" value="DALR_1"/>
    <property type="match status" value="1"/>
</dbReference>
<keyword evidence="4" id="KW-0067">ATP-binding</keyword>
<evidence type="ECO:0000256" key="3">
    <source>
        <dbReference type="ARBA" id="ARBA00022741"/>
    </source>
</evidence>
<dbReference type="RefSeq" id="WP_168101438.1">
    <property type="nucleotide sequence ID" value="NZ_JAATEN010000006.1"/>
</dbReference>
<dbReference type="GO" id="GO:0016874">
    <property type="term" value="F:ligase activity"/>
    <property type="evidence" value="ECO:0007669"/>
    <property type="project" value="UniProtKB-KW"/>
</dbReference>
<evidence type="ECO:0000313" key="8">
    <source>
        <dbReference type="EMBL" id="NJQ00823.1"/>
    </source>
</evidence>
<dbReference type="Pfam" id="PF03485">
    <property type="entry name" value="Arg_tRNA_synt_N"/>
    <property type="match status" value="1"/>
</dbReference>
<gene>
    <name evidence="8" type="ORF">HCK00_09810</name>
</gene>
<dbReference type="Proteomes" id="UP000695264">
    <property type="component" value="Unassembled WGS sequence"/>
</dbReference>
<evidence type="ECO:0000256" key="1">
    <source>
        <dbReference type="ARBA" id="ARBA00012837"/>
    </source>
</evidence>
<sequence>MTPAQLSRTVLRSVREAVADGELSVPLPERVAVKRPSGGGRGDYATAVALQLARPAGLPPLGVAGILRSRLAAAPGIERVEITGPGFLNVTLADESGAAVVRGVLRRGLRYGHAESPDGPPGAVDLVFPAEVRATVVADVLRRLLGAQGVSARLRCAGVPEGEWGALGVDVRAVAPAAGPAVAPAIEPSRAPSVGGARPAVSGQVGEVRGEGDAVAVTGIVAVRPVPAADSAAGLLAVLGPDAARWALLRPAAHGRPGTGQAVHELLVQRETNPLFRVRYAHARTRALLRNAADLDIRPVPGDPGVTGATGTAVASASCRPGSVRELLAAIGDHPAVLEAAARHREPDRVARHLERVADAFFRFHDDCPVLPRGDEKPTAAHRARAALVEAAGTVLAGGLHLLGIDAPDHL</sequence>
<proteinExistence type="predicted"/>
<dbReference type="InterPro" id="IPR036695">
    <property type="entry name" value="Arg-tRNA-synth_N_sf"/>
</dbReference>
<dbReference type="SUPFAM" id="SSF47323">
    <property type="entry name" value="Anticodon-binding domain of a subclass of class I aminoacyl-tRNA synthetases"/>
    <property type="match status" value="1"/>
</dbReference>
<dbReference type="SMART" id="SM01016">
    <property type="entry name" value="Arg_tRNA_synt_N"/>
    <property type="match status" value="1"/>
</dbReference>
<keyword evidence="2 8" id="KW-0436">Ligase</keyword>
<dbReference type="InterPro" id="IPR009080">
    <property type="entry name" value="tRNAsynth_Ia_anticodon-bd"/>
</dbReference>
<organism evidence="8 9">
    <name type="scientific">Streptomyces zingiberis</name>
    <dbReference type="NCBI Taxonomy" id="2053010"/>
    <lineage>
        <taxon>Bacteria</taxon>
        <taxon>Bacillati</taxon>
        <taxon>Actinomycetota</taxon>
        <taxon>Actinomycetes</taxon>
        <taxon>Kitasatosporales</taxon>
        <taxon>Streptomycetaceae</taxon>
        <taxon>Streptomyces</taxon>
    </lineage>
</organism>
<evidence type="ECO:0000256" key="5">
    <source>
        <dbReference type="ARBA" id="ARBA00049339"/>
    </source>
</evidence>
<feature type="domain" description="DALR anticodon binding" evidence="6">
    <location>
        <begin position="278"/>
        <end position="411"/>
    </location>
</feature>
<evidence type="ECO:0000259" key="7">
    <source>
        <dbReference type="SMART" id="SM01016"/>
    </source>
</evidence>
<dbReference type="PANTHER" id="PTHR11956">
    <property type="entry name" value="ARGINYL-TRNA SYNTHETASE"/>
    <property type="match status" value="1"/>
</dbReference>
<dbReference type="EC" id="6.1.1.19" evidence="1"/>
<dbReference type="Gene3D" id="1.10.730.10">
    <property type="entry name" value="Isoleucyl-tRNA Synthetase, Domain 1"/>
    <property type="match status" value="1"/>
</dbReference>